<reference evidence="1 2" key="1">
    <citation type="journal article" date="2015" name="Nature">
        <title>rRNA introns, odd ribosomes, and small enigmatic genomes across a large radiation of phyla.</title>
        <authorList>
            <person name="Brown C.T."/>
            <person name="Hug L.A."/>
            <person name="Thomas B.C."/>
            <person name="Sharon I."/>
            <person name="Castelle C.J."/>
            <person name="Singh A."/>
            <person name="Wilkins M.J."/>
            <person name="Williams K.H."/>
            <person name="Banfield J.F."/>
        </authorList>
    </citation>
    <scope>NUCLEOTIDE SEQUENCE [LARGE SCALE GENOMIC DNA]</scope>
</reference>
<organism evidence="1 2">
    <name type="scientific">Candidatus Yanofskybacteria bacterium GW2011_GWD2_39_48</name>
    <dbReference type="NCBI Taxonomy" id="1619031"/>
    <lineage>
        <taxon>Bacteria</taxon>
        <taxon>Candidatus Yanofskyibacteriota</taxon>
    </lineage>
</organism>
<dbReference type="Proteomes" id="UP000034764">
    <property type="component" value="Unassembled WGS sequence"/>
</dbReference>
<proteinExistence type="predicted"/>
<protein>
    <submittedName>
        <fullName evidence="1">Uncharacterized protein</fullName>
    </submittedName>
</protein>
<dbReference type="AlphaFoldDB" id="A0A0G0PE36"/>
<gene>
    <name evidence="1" type="ORF">UT53_C0019G0001</name>
</gene>
<sequence>MTKIKAHLISTIFVILFLAFGSIVYADNLGDKVNFNTEKIYDSSARTTISATLLKIGDNAYYYVDDTYWDSLSEYSKKHFIERLNSISVEFDNNIYPKETAFWGSEPRPGVDNDPRITILLEDLAKDNGGYFYSSNLYPKSIAPDSNEREMIVVS</sequence>
<evidence type="ECO:0000313" key="2">
    <source>
        <dbReference type="Proteomes" id="UP000034764"/>
    </source>
</evidence>
<name>A0A0G0PE36_9BACT</name>
<comment type="caution">
    <text evidence="1">The sequence shown here is derived from an EMBL/GenBank/DDBJ whole genome shotgun (WGS) entry which is preliminary data.</text>
</comment>
<dbReference type="EMBL" id="LBXD01000019">
    <property type="protein sequence ID" value="KKR23421.1"/>
    <property type="molecule type" value="Genomic_DNA"/>
</dbReference>
<feature type="non-terminal residue" evidence="1">
    <location>
        <position position="155"/>
    </location>
</feature>
<accession>A0A0G0PE36</accession>
<evidence type="ECO:0000313" key="1">
    <source>
        <dbReference type="EMBL" id="KKR23421.1"/>
    </source>
</evidence>